<reference evidence="2 3" key="1">
    <citation type="submission" date="2023-05" db="EMBL/GenBank/DDBJ databases">
        <title>Flavobacterium sedimenti sp. nov., isolated from the sediment.</title>
        <authorList>
            <person name="Wu N."/>
        </authorList>
    </citation>
    <scope>NUCLEOTIDE SEQUENCE [LARGE SCALE GENOMIC DNA]</scope>
    <source>
        <strain evidence="2 3">YZ-48</strain>
    </source>
</reference>
<dbReference type="Gene3D" id="2.20.110.10">
    <property type="entry name" value="Histone H3 K4-specific methyltransferase SET7/9 N-terminal domain"/>
    <property type="match status" value="2"/>
</dbReference>
<protein>
    <recommendedName>
        <fullName evidence="4">Preprotein translocase YidC</fullName>
    </recommendedName>
</protein>
<feature type="compositionally biased region" description="Basic and acidic residues" evidence="1">
    <location>
        <begin position="234"/>
        <end position="260"/>
    </location>
</feature>
<evidence type="ECO:0000313" key="2">
    <source>
        <dbReference type="EMBL" id="MDI9258098.1"/>
    </source>
</evidence>
<dbReference type="Proteomes" id="UP001230035">
    <property type="component" value="Unassembled WGS sequence"/>
</dbReference>
<evidence type="ECO:0000256" key="1">
    <source>
        <dbReference type="SAM" id="MobiDB-lite"/>
    </source>
</evidence>
<feature type="region of interest" description="Disordered" evidence="1">
    <location>
        <begin position="224"/>
        <end position="260"/>
    </location>
</feature>
<dbReference type="InterPro" id="IPR011652">
    <property type="entry name" value="MORN_2"/>
</dbReference>
<dbReference type="EMBL" id="JASGBP010000008">
    <property type="protein sequence ID" value="MDI9258098.1"/>
    <property type="molecule type" value="Genomic_DNA"/>
</dbReference>
<comment type="caution">
    <text evidence="2">The sequence shown here is derived from an EMBL/GenBank/DDBJ whole genome shotgun (WGS) entry which is preliminary data.</text>
</comment>
<name>A0ABT6XSN1_9FLAO</name>
<evidence type="ECO:0008006" key="4">
    <source>
        <dbReference type="Google" id="ProtNLM"/>
    </source>
</evidence>
<organism evidence="2 3">
    <name type="scientific">Flavobacterium sedimenticola</name>
    <dbReference type="NCBI Taxonomy" id="3043286"/>
    <lineage>
        <taxon>Bacteria</taxon>
        <taxon>Pseudomonadati</taxon>
        <taxon>Bacteroidota</taxon>
        <taxon>Flavobacteriia</taxon>
        <taxon>Flavobacteriales</taxon>
        <taxon>Flavobacteriaceae</taxon>
        <taxon>Flavobacterium</taxon>
    </lineage>
</organism>
<dbReference type="PANTHER" id="PTHR33706:SF1">
    <property type="entry name" value="TPR REPEAT PROTEIN"/>
    <property type="match status" value="1"/>
</dbReference>
<sequence length="260" mass="29987">MKYVFVLFFCTLSALSQDFNKLDENGKKHGLWKGFYEESKRPRYEGTFEHGKEVGVFKFFDDTKAGTVIATRDFSANDNSCYTIFYNQKNNKVSEGKVVNKLFEGEWKYYHEDSPIVMTLEYYTNGKLNGVRKVFYRSGVLAEETTYKNGIKEGAYKSYAENGVVLEESYFKNGLNEGMATYRNATNQIVSQGLYKNGKKVGKWKQLNSKGNLIEVNMDKQGKNFKKPIMPKQSDVKVEVKDEEKPNSNLDEELKRKIGR</sequence>
<keyword evidence="3" id="KW-1185">Reference proteome</keyword>
<proteinExistence type="predicted"/>
<accession>A0ABT6XSN1</accession>
<gene>
    <name evidence="2" type="ORF">QHT84_11800</name>
</gene>
<dbReference type="SUPFAM" id="SSF82185">
    <property type="entry name" value="Histone H3 K4-specific methyltransferase SET7/9 N-terminal domain"/>
    <property type="match status" value="2"/>
</dbReference>
<dbReference type="RefSeq" id="WP_283239763.1">
    <property type="nucleotide sequence ID" value="NZ_JASGBP010000008.1"/>
</dbReference>
<dbReference type="PANTHER" id="PTHR33706">
    <property type="entry name" value="MORN VARIANT REPEAT PROTEIN"/>
    <property type="match status" value="1"/>
</dbReference>
<evidence type="ECO:0000313" key="3">
    <source>
        <dbReference type="Proteomes" id="UP001230035"/>
    </source>
</evidence>
<dbReference type="Pfam" id="PF07661">
    <property type="entry name" value="MORN_2"/>
    <property type="match status" value="2"/>
</dbReference>